<evidence type="ECO:0000313" key="4">
    <source>
        <dbReference type="Proteomes" id="UP000015105"/>
    </source>
</evidence>
<evidence type="ECO:0000256" key="1">
    <source>
        <dbReference type="SAM" id="MobiDB-lite"/>
    </source>
</evidence>
<name>A0A453PNW6_AEGTS</name>
<keyword evidence="2" id="KW-1133">Transmembrane helix</keyword>
<dbReference type="Gramene" id="AET6Gv20792400.5">
    <property type="protein sequence ID" value="AET6Gv20792400.5"/>
    <property type="gene ID" value="AET6Gv20792400"/>
</dbReference>
<protein>
    <submittedName>
        <fullName evidence="3">Uncharacterized protein</fullName>
    </submittedName>
</protein>
<dbReference type="AlphaFoldDB" id="A0A453PNW6"/>
<keyword evidence="2" id="KW-0472">Membrane</keyword>
<reference evidence="3" key="5">
    <citation type="journal article" date="2021" name="G3 (Bethesda)">
        <title>Aegilops tauschii genome assembly Aet v5.0 features greater sequence contiguity and improved annotation.</title>
        <authorList>
            <person name="Wang L."/>
            <person name="Zhu T."/>
            <person name="Rodriguez J.C."/>
            <person name="Deal K.R."/>
            <person name="Dubcovsky J."/>
            <person name="McGuire P.E."/>
            <person name="Lux T."/>
            <person name="Spannagl M."/>
            <person name="Mayer K.F.X."/>
            <person name="Baldrich P."/>
            <person name="Meyers B.C."/>
            <person name="Huo N."/>
            <person name="Gu Y.Q."/>
            <person name="Zhou H."/>
            <person name="Devos K.M."/>
            <person name="Bennetzen J.L."/>
            <person name="Unver T."/>
            <person name="Budak H."/>
            <person name="Gulick P.J."/>
            <person name="Galiba G."/>
            <person name="Kalapos B."/>
            <person name="Nelson D.R."/>
            <person name="Li P."/>
            <person name="You F.M."/>
            <person name="Luo M.C."/>
            <person name="Dvorak J."/>
        </authorList>
    </citation>
    <scope>NUCLEOTIDE SEQUENCE [LARGE SCALE GENOMIC DNA]</scope>
    <source>
        <strain evidence="3">cv. AL8/78</strain>
    </source>
</reference>
<feature type="transmembrane region" description="Helical" evidence="2">
    <location>
        <begin position="26"/>
        <end position="45"/>
    </location>
</feature>
<proteinExistence type="predicted"/>
<dbReference type="Proteomes" id="UP000015105">
    <property type="component" value="Chromosome 6D"/>
</dbReference>
<reference evidence="3" key="4">
    <citation type="submission" date="2019-03" db="UniProtKB">
        <authorList>
            <consortium name="EnsemblPlants"/>
        </authorList>
    </citation>
    <scope>IDENTIFICATION</scope>
</reference>
<evidence type="ECO:0000256" key="2">
    <source>
        <dbReference type="SAM" id="Phobius"/>
    </source>
</evidence>
<dbReference type="EnsemblPlants" id="AET6Gv20792400.5">
    <property type="protein sequence ID" value="AET6Gv20792400.5"/>
    <property type="gene ID" value="AET6Gv20792400"/>
</dbReference>
<organism evidence="3 4">
    <name type="scientific">Aegilops tauschii subsp. strangulata</name>
    <name type="common">Goatgrass</name>
    <dbReference type="NCBI Taxonomy" id="200361"/>
    <lineage>
        <taxon>Eukaryota</taxon>
        <taxon>Viridiplantae</taxon>
        <taxon>Streptophyta</taxon>
        <taxon>Embryophyta</taxon>
        <taxon>Tracheophyta</taxon>
        <taxon>Spermatophyta</taxon>
        <taxon>Magnoliopsida</taxon>
        <taxon>Liliopsida</taxon>
        <taxon>Poales</taxon>
        <taxon>Poaceae</taxon>
        <taxon>BOP clade</taxon>
        <taxon>Pooideae</taxon>
        <taxon>Triticodae</taxon>
        <taxon>Triticeae</taxon>
        <taxon>Triticinae</taxon>
        <taxon>Aegilops</taxon>
    </lineage>
</organism>
<reference evidence="4" key="1">
    <citation type="journal article" date="2014" name="Science">
        <title>Ancient hybridizations among the ancestral genomes of bread wheat.</title>
        <authorList>
            <consortium name="International Wheat Genome Sequencing Consortium,"/>
            <person name="Marcussen T."/>
            <person name="Sandve S.R."/>
            <person name="Heier L."/>
            <person name="Spannagl M."/>
            <person name="Pfeifer M."/>
            <person name="Jakobsen K.S."/>
            <person name="Wulff B.B."/>
            <person name="Steuernagel B."/>
            <person name="Mayer K.F."/>
            <person name="Olsen O.A."/>
        </authorList>
    </citation>
    <scope>NUCLEOTIDE SEQUENCE [LARGE SCALE GENOMIC DNA]</scope>
    <source>
        <strain evidence="4">cv. AL8/78</strain>
    </source>
</reference>
<reference evidence="3" key="3">
    <citation type="journal article" date="2017" name="Nature">
        <title>Genome sequence of the progenitor of the wheat D genome Aegilops tauschii.</title>
        <authorList>
            <person name="Luo M.C."/>
            <person name="Gu Y.Q."/>
            <person name="Puiu D."/>
            <person name="Wang H."/>
            <person name="Twardziok S.O."/>
            <person name="Deal K.R."/>
            <person name="Huo N."/>
            <person name="Zhu T."/>
            <person name="Wang L."/>
            <person name="Wang Y."/>
            <person name="McGuire P.E."/>
            <person name="Liu S."/>
            <person name="Long H."/>
            <person name="Ramasamy R.K."/>
            <person name="Rodriguez J.C."/>
            <person name="Van S.L."/>
            <person name="Yuan L."/>
            <person name="Wang Z."/>
            <person name="Xia Z."/>
            <person name="Xiao L."/>
            <person name="Anderson O.D."/>
            <person name="Ouyang S."/>
            <person name="Liang Y."/>
            <person name="Zimin A.V."/>
            <person name="Pertea G."/>
            <person name="Qi P."/>
            <person name="Bennetzen J.L."/>
            <person name="Dai X."/>
            <person name="Dawson M.W."/>
            <person name="Muller H.G."/>
            <person name="Kugler K."/>
            <person name="Rivarola-Duarte L."/>
            <person name="Spannagl M."/>
            <person name="Mayer K.F.X."/>
            <person name="Lu F.H."/>
            <person name="Bevan M.W."/>
            <person name="Leroy P."/>
            <person name="Li P."/>
            <person name="You F.M."/>
            <person name="Sun Q."/>
            <person name="Liu Z."/>
            <person name="Lyons E."/>
            <person name="Wicker T."/>
            <person name="Salzberg S.L."/>
            <person name="Devos K.M."/>
            <person name="Dvorak J."/>
        </authorList>
    </citation>
    <scope>NUCLEOTIDE SEQUENCE [LARGE SCALE GENOMIC DNA]</scope>
    <source>
        <strain evidence="3">cv. AL8/78</strain>
    </source>
</reference>
<keyword evidence="4" id="KW-1185">Reference proteome</keyword>
<evidence type="ECO:0000313" key="3">
    <source>
        <dbReference type="EnsemblPlants" id="AET6Gv20792400.5"/>
    </source>
</evidence>
<accession>A0A453PNW6</accession>
<keyword evidence="2" id="KW-0812">Transmembrane</keyword>
<reference evidence="4" key="2">
    <citation type="journal article" date="2017" name="Nat. Plants">
        <title>The Aegilops tauschii genome reveals multiple impacts of transposons.</title>
        <authorList>
            <person name="Zhao G."/>
            <person name="Zou C."/>
            <person name="Li K."/>
            <person name="Wang K."/>
            <person name="Li T."/>
            <person name="Gao L."/>
            <person name="Zhang X."/>
            <person name="Wang H."/>
            <person name="Yang Z."/>
            <person name="Liu X."/>
            <person name="Jiang W."/>
            <person name="Mao L."/>
            <person name="Kong X."/>
            <person name="Jiao Y."/>
            <person name="Jia J."/>
        </authorList>
    </citation>
    <scope>NUCLEOTIDE SEQUENCE [LARGE SCALE GENOMIC DNA]</scope>
    <source>
        <strain evidence="4">cv. AL8/78</strain>
    </source>
</reference>
<sequence>MARGIARAASFGGRAAAAGWFSYRRITVAVCIANLVAALLVLRSLTSFAPAPKREAPALAAHRRAHDDSGSIRDLTLLFFRFVFQVLRWCSTRRSRLGGWRSRSGFAARPSPSSSSRR</sequence>
<feature type="region of interest" description="Disordered" evidence="1">
    <location>
        <begin position="97"/>
        <end position="118"/>
    </location>
</feature>